<dbReference type="GO" id="GO:0022857">
    <property type="term" value="F:transmembrane transporter activity"/>
    <property type="evidence" value="ECO:0007669"/>
    <property type="project" value="InterPro"/>
</dbReference>
<feature type="transmembrane region" description="Helical" evidence="7">
    <location>
        <begin position="225"/>
        <end position="244"/>
    </location>
</feature>
<feature type="transmembrane region" description="Helical" evidence="7">
    <location>
        <begin position="128"/>
        <end position="146"/>
    </location>
</feature>
<dbReference type="OrthoDB" id="2250022at2759"/>
<evidence type="ECO:0000256" key="5">
    <source>
        <dbReference type="ARBA" id="ARBA00023136"/>
    </source>
</evidence>
<dbReference type="SUPFAM" id="SSF103473">
    <property type="entry name" value="MFS general substrate transporter"/>
    <property type="match status" value="1"/>
</dbReference>
<evidence type="ECO:0000256" key="4">
    <source>
        <dbReference type="ARBA" id="ARBA00022989"/>
    </source>
</evidence>
<evidence type="ECO:0000256" key="1">
    <source>
        <dbReference type="ARBA" id="ARBA00004141"/>
    </source>
</evidence>
<dbReference type="EMBL" id="JAGPYM010000025">
    <property type="protein sequence ID" value="KAH6880739.1"/>
    <property type="molecule type" value="Genomic_DNA"/>
</dbReference>
<sequence>MTTTATRVTTNDRKEEIAVDHVDFQNDDPKAEAALEGRDKFGGYAKTDPKEIALVKKLDLYLMPILWFMYFLNFLDRNAIVNGKLNGLDDELGMVGSQYNTCVSIFFVGYISGQIPSNMLVTRVRPSWYMSGWMMAWAIVSTMICRVQSYHGMLACRLILGITEAPFYSGACYLVSLFYNRKETATRLAIFYTGNLLASSFSGLIAAGVFAGLDGKHGLSGWRWLFLIQGVVTVGVAVIAFFLLPDAPLQTRWLTEEERQLAHARIARDTTEKRVSTSTWSGLWEAVRDYRTWIFALQGNLHLSANGFKNYMPTAVKSLGFNTTITLVLTCPPFLIATATSVLVSWSSGRRNERTWHVTVSKLIASIGFAVATGTHNIGARYFAMVLFVGATYGVNNINLAWTAATVGQTDEKKAAAIAIVNTLGNLSFVYTPYLWPDSDSPLFRRAMIASIAFSMGVVATAWALRILLKRANKKIRASDDEAVNFYAY</sequence>
<evidence type="ECO:0000313" key="9">
    <source>
        <dbReference type="EMBL" id="KAH6880739.1"/>
    </source>
</evidence>
<dbReference type="Gene3D" id="1.20.1250.20">
    <property type="entry name" value="MFS general substrate transporter like domains"/>
    <property type="match status" value="2"/>
</dbReference>
<feature type="transmembrane region" description="Helical" evidence="7">
    <location>
        <begin position="319"/>
        <end position="344"/>
    </location>
</feature>
<evidence type="ECO:0000313" key="10">
    <source>
        <dbReference type="Proteomes" id="UP000777438"/>
    </source>
</evidence>
<feature type="transmembrane region" description="Helical" evidence="7">
    <location>
        <begin position="415"/>
        <end position="436"/>
    </location>
</feature>
<dbReference type="PROSITE" id="PS50850">
    <property type="entry name" value="MFS"/>
    <property type="match status" value="1"/>
</dbReference>
<gene>
    <name evidence="9" type="ORF">B0T10DRAFT_519103</name>
</gene>
<comment type="subcellular location">
    <subcellularLocation>
        <location evidence="1">Membrane</location>
        <topology evidence="1">Multi-pass membrane protein</topology>
    </subcellularLocation>
</comment>
<dbReference type="PANTHER" id="PTHR43791">
    <property type="entry name" value="PERMEASE-RELATED"/>
    <property type="match status" value="1"/>
</dbReference>
<keyword evidence="3 7" id="KW-0812">Transmembrane</keyword>
<name>A0A9P8VWB0_9HYPO</name>
<keyword evidence="5 7" id="KW-0472">Membrane</keyword>
<evidence type="ECO:0000256" key="6">
    <source>
        <dbReference type="ARBA" id="ARBA00023180"/>
    </source>
</evidence>
<evidence type="ECO:0000256" key="7">
    <source>
        <dbReference type="SAM" id="Phobius"/>
    </source>
</evidence>
<dbReference type="Proteomes" id="UP000777438">
    <property type="component" value="Unassembled WGS sequence"/>
</dbReference>
<dbReference type="InterPro" id="IPR036259">
    <property type="entry name" value="MFS_trans_sf"/>
</dbReference>
<keyword evidence="6" id="KW-0325">Glycoprotein</keyword>
<dbReference type="FunFam" id="1.20.1250.20:FF:000013">
    <property type="entry name" value="MFS general substrate transporter"/>
    <property type="match status" value="1"/>
</dbReference>
<organism evidence="9 10">
    <name type="scientific">Thelonectria olida</name>
    <dbReference type="NCBI Taxonomy" id="1576542"/>
    <lineage>
        <taxon>Eukaryota</taxon>
        <taxon>Fungi</taxon>
        <taxon>Dikarya</taxon>
        <taxon>Ascomycota</taxon>
        <taxon>Pezizomycotina</taxon>
        <taxon>Sordariomycetes</taxon>
        <taxon>Hypocreomycetidae</taxon>
        <taxon>Hypocreales</taxon>
        <taxon>Nectriaceae</taxon>
        <taxon>Thelonectria</taxon>
    </lineage>
</organism>
<dbReference type="AlphaFoldDB" id="A0A9P8VWB0"/>
<dbReference type="Pfam" id="PF07690">
    <property type="entry name" value="MFS_1"/>
    <property type="match status" value="1"/>
</dbReference>
<feature type="transmembrane region" description="Helical" evidence="7">
    <location>
        <begin position="191"/>
        <end position="213"/>
    </location>
</feature>
<proteinExistence type="predicted"/>
<keyword evidence="2" id="KW-0813">Transport</keyword>
<protein>
    <submittedName>
        <fullName evidence="9">MFS transporter-like protein</fullName>
    </submittedName>
</protein>
<dbReference type="InterPro" id="IPR020846">
    <property type="entry name" value="MFS_dom"/>
</dbReference>
<dbReference type="FunFam" id="1.20.1250.20:FF:000057">
    <property type="entry name" value="MFS general substrate transporter"/>
    <property type="match status" value="1"/>
</dbReference>
<evidence type="ECO:0000256" key="3">
    <source>
        <dbReference type="ARBA" id="ARBA00022692"/>
    </source>
</evidence>
<reference evidence="9 10" key="1">
    <citation type="journal article" date="2021" name="Nat. Commun.">
        <title>Genetic determinants of endophytism in the Arabidopsis root mycobiome.</title>
        <authorList>
            <person name="Mesny F."/>
            <person name="Miyauchi S."/>
            <person name="Thiergart T."/>
            <person name="Pickel B."/>
            <person name="Atanasova L."/>
            <person name="Karlsson M."/>
            <person name="Huettel B."/>
            <person name="Barry K.W."/>
            <person name="Haridas S."/>
            <person name="Chen C."/>
            <person name="Bauer D."/>
            <person name="Andreopoulos W."/>
            <person name="Pangilinan J."/>
            <person name="LaButti K."/>
            <person name="Riley R."/>
            <person name="Lipzen A."/>
            <person name="Clum A."/>
            <person name="Drula E."/>
            <person name="Henrissat B."/>
            <person name="Kohler A."/>
            <person name="Grigoriev I.V."/>
            <person name="Martin F.M."/>
            <person name="Hacquard S."/>
        </authorList>
    </citation>
    <scope>NUCLEOTIDE SEQUENCE [LARGE SCALE GENOMIC DNA]</scope>
    <source>
        <strain evidence="9 10">MPI-CAGE-CH-0241</strain>
    </source>
</reference>
<dbReference type="InterPro" id="IPR011701">
    <property type="entry name" value="MFS"/>
</dbReference>
<feature type="transmembrane region" description="Helical" evidence="7">
    <location>
        <begin position="382"/>
        <end position="403"/>
    </location>
</feature>
<dbReference type="PANTHER" id="PTHR43791:SF84">
    <property type="entry name" value="TRANSPORTER, PUTATIVE (AFU_ORTHOLOGUE AFUA_3G09170)-RELATED"/>
    <property type="match status" value="1"/>
</dbReference>
<feature type="domain" description="Major facilitator superfamily (MFS) profile" evidence="8">
    <location>
        <begin position="62"/>
        <end position="475"/>
    </location>
</feature>
<dbReference type="GO" id="GO:0016020">
    <property type="term" value="C:membrane"/>
    <property type="evidence" value="ECO:0007669"/>
    <property type="project" value="UniProtKB-SubCell"/>
</dbReference>
<keyword evidence="4 7" id="KW-1133">Transmembrane helix</keyword>
<feature type="transmembrane region" description="Helical" evidence="7">
    <location>
        <begin position="448"/>
        <end position="469"/>
    </location>
</feature>
<accession>A0A9P8VWB0</accession>
<comment type="caution">
    <text evidence="9">The sequence shown here is derived from an EMBL/GenBank/DDBJ whole genome shotgun (WGS) entry which is preliminary data.</text>
</comment>
<evidence type="ECO:0000259" key="8">
    <source>
        <dbReference type="PROSITE" id="PS50850"/>
    </source>
</evidence>
<feature type="transmembrane region" description="Helical" evidence="7">
    <location>
        <begin position="158"/>
        <end position="179"/>
    </location>
</feature>
<keyword evidence="10" id="KW-1185">Reference proteome</keyword>
<evidence type="ECO:0000256" key="2">
    <source>
        <dbReference type="ARBA" id="ARBA00022448"/>
    </source>
</evidence>